<keyword evidence="2" id="KW-1185">Reference proteome</keyword>
<protein>
    <submittedName>
        <fullName evidence="1">Uncharacterized protein</fullName>
    </submittedName>
</protein>
<name>A0ACC0V1H3_9HYPO</name>
<evidence type="ECO:0000313" key="1">
    <source>
        <dbReference type="EMBL" id="KAI9900217.1"/>
    </source>
</evidence>
<comment type="caution">
    <text evidence="1">The sequence shown here is derived from an EMBL/GenBank/DDBJ whole genome shotgun (WGS) entry which is preliminary data.</text>
</comment>
<reference evidence="1" key="1">
    <citation type="submission" date="2022-10" db="EMBL/GenBank/DDBJ databases">
        <title>Complete Genome of Trichothecium roseum strain YXFP-22015, a Plant Pathogen Isolated from Citrus.</title>
        <authorList>
            <person name="Wang Y."/>
            <person name="Zhu L."/>
        </authorList>
    </citation>
    <scope>NUCLEOTIDE SEQUENCE</scope>
    <source>
        <strain evidence="1">YXFP-22015</strain>
    </source>
</reference>
<dbReference type="EMBL" id="CM047943">
    <property type="protein sequence ID" value="KAI9900217.1"/>
    <property type="molecule type" value="Genomic_DNA"/>
</dbReference>
<accession>A0ACC0V1H3</accession>
<sequence length="237" mass="25981">MPRKPRTAKTVSALATTTTKHGEKPSPPKSSAIITASSSSGGGSGASPDIIDFPSPEAFSSYLASTTSPPKPILLTLCKLSAPRQTLTYDAALRVALAHGWIDGQRRRHPSSPAHHFLQRFTPRRPQSLWSKRNVGLAEDIISRGQMTSAGMAEVQRAKEDGRWNRAYSGGKEMVVPEDFEEVIGKVGGRVAREFWDELGRGARFPFLMRLETCKTDAARRKNMDKFAEMLAEGKTL</sequence>
<organism evidence="1 2">
    <name type="scientific">Trichothecium roseum</name>
    <dbReference type="NCBI Taxonomy" id="47278"/>
    <lineage>
        <taxon>Eukaryota</taxon>
        <taxon>Fungi</taxon>
        <taxon>Dikarya</taxon>
        <taxon>Ascomycota</taxon>
        <taxon>Pezizomycotina</taxon>
        <taxon>Sordariomycetes</taxon>
        <taxon>Hypocreomycetidae</taxon>
        <taxon>Hypocreales</taxon>
        <taxon>Hypocreales incertae sedis</taxon>
        <taxon>Trichothecium</taxon>
    </lineage>
</organism>
<gene>
    <name evidence="1" type="ORF">N3K66_004479</name>
</gene>
<dbReference type="Proteomes" id="UP001163324">
    <property type="component" value="Chromosome 4"/>
</dbReference>
<proteinExistence type="predicted"/>
<evidence type="ECO:0000313" key="2">
    <source>
        <dbReference type="Proteomes" id="UP001163324"/>
    </source>
</evidence>